<dbReference type="GO" id="GO:0071897">
    <property type="term" value="P:DNA biosynthetic process"/>
    <property type="evidence" value="ECO:0007669"/>
    <property type="project" value="UniProtKB-ARBA"/>
</dbReference>
<dbReference type="OrthoDB" id="6753358at2759"/>
<dbReference type="PANTHER" id="PTHR47027">
    <property type="entry name" value="REVERSE TRANSCRIPTASE DOMAIN-CONTAINING PROTEIN"/>
    <property type="match status" value="1"/>
</dbReference>
<evidence type="ECO:0000313" key="3">
    <source>
        <dbReference type="RefSeq" id="XP_030751615.1"/>
    </source>
</evidence>
<dbReference type="InParanoid" id="A0A6J2XL47"/>
<dbReference type="KEGG" id="soy:115879109"/>
<dbReference type="RefSeq" id="XP_030751615.1">
    <property type="nucleotide sequence ID" value="XM_030895755.1"/>
</dbReference>
<accession>A0A6J2XL47</accession>
<evidence type="ECO:0000313" key="2">
    <source>
        <dbReference type="Proteomes" id="UP000504635"/>
    </source>
</evidence>
<dbReference type="Proteomes" id="UP000504635">
    <property type="component" value="Unplaced"/>
</dbReference>
<dbReference type="GeneID" id="115879109"/>
<dbReference type="InterPro" id="IPR043502">
    <property type="entry name" value="DNA/RNA_pol_sf"/>
</dbReference>
<dbReference type="PROSITE" id="PS50878">
    <property type="entry name" value="RT_POL"/>
    <property type="match status" value="1"/>
</dbReference>
<evidence type="ECO:0000259" key="1">
    <source>
        <dbReference type="PROSITE" id="PS50878"/>
    </source>
</evidence>
<proteinExistence type="predicted"/>
<gene>
    <name evidence="3" type="primary">LOC115879109</name>
</gene>
<dbReference type="Pfam" id="PF00078">
    <property type="entry name" value="RVT_1"/>
    <property type="match status" value="1"/>
</dbReference>
<name>A0A6J2XL47_SITOR</name>
<dbReference type="InterPro" id="IPR000477">
    <property type="entry name" value="RT_dom"/>
</dbReference>
<dbReference type="PANTHER" id="PTHR47027:SF20">
    <property type="entry name" value="REVERSE TRANSCRIPTASE-LIKE PROTEIN WITH RNA-DIRECTED DNA POLYMERASE DOMAIN"/>
    <property type="match status" value="1"/>
</dbReference>
<dbReference type="SUPFAM" id="SSF56672">
    <property type="entry name" value="DNA/RNA polymerases"/>
    <property type="match status" value="1"/>
</dbReference>
<dbReference type="AlphaFoldDB" id="A0A6J2XL47"/>
<keyword evidence="2" id="KW-1185">Reference proteome</keyword>
<sequence>MEAEEQAGLRAGRSTADHLFTLTQILETKTAFDQEVHILFVDLKKAYDSIPLGRLWETLQQSNMNTNNKDLLGKYTERKCSYMRLPVDDDTTVYILSFADDQAVVAQDIEDLECMTRKLNEDYEKWGLELNIKKTEYVCIGRQQQNLRIVTGQVIRHCSSYKYLGIKISKDGREICKAEKQF</sequence>
<feature type="domain" description="Reverse transcriptase" evidence="1">
    <location>
        <begin position="1"/>
        <end position="168"/>
    </location>
</feature>
<reference evidence="3" key="1">
    <citation type="submission" date="2025-08" db="UniProtKB">
        <authorList>
            <consortium name="RefSeq"/>
        </authorList>
    </citation>
    <scope>IDENTIFICATION</scope>
    <source>
        <tissue evidence="3">Gonads</tissue>
    </source>
</reference>
<protein>
    <submittedName>
        <fullName evidence="3">Uncharacterized protein LOC115879109</fullName>
    </submittedName>
</protein>
<organism evidence="2 3">
    <name type="scientific">Sitophilus oryzae</name>
    <name type="common">Rice weevil</name>
    <name type="synonym">Curculio oryzae</name>
    <dbReference type="NCBI Taxonomy" id="7048"/>
    <lineage>
        <taxon>Eukaryota</taxon>
        <taxon>Metazoa</taxon>
        <taxon>Ecdysozoa</taxon>
        <taxon>Arthropoda</taxon>
        <taxon>Hexapoda</taxon>
        <taxon>Insecta</taxon>
        <taxon>Pterygota</taxon>
        <taxon>Neoptera</taxon>
        <taxon>Endopterygota</taxon>
        <taxon>Coleoptera</taxon>
        <taxon>Polyphaga</taxon>
        <taxon>Cucujiformia</taxon>
        <taxon>Curculionidae</taxon>
        <taxon>Dryophthorinae</taxon>
        <taxon>Sitophilus</taxon>
    </lineage>
</organism>